<dbReference type="SUPFAM" id="SSF50998">
    <property type="entry name" value="Quinoprotein alcohol dehydrogenase-like"/>
    <property type="match status" value="1"/>
</dbReference>
<accession>A0A2S9YC27</accession>
<dbReference type="Proteomes" id="UP000238823">
    <property type="component" value="Unassembled WGS sequence"/>
</dbReference>
<evidence type="ECO:0000256" key="1">
    <source>
        <dbReference type="SAM" id="MobiDB-lite"/>
    </source>
</evidence>
<dbReference type="PROSITE" id="PS51257">
    <property type="entry name" value="PROKAR_LIPOPROTEIN"/>
    <property type="match status" value="1"/>
</dbReference>
<dbReference type="Gene3D" id="2.60.40.10">
    <property type="entry name" value="Immunoglobulins"/>
    <property type="match status" value="1"/>
</dbReference>
<comment type="caution">
    <text evidence="2">The sequence shown here is derived from an EMBL/GenBank/DDBJ whole genome shotgun (WGS) entry which is preliminary data.</text>
</comment>
<name>A0A2S9YC27_9BACT</name>
<gene>
    <name evidence="2" type="ORF">ENSA7_54820</name>
</gene>
<feature type="compositionally biased region" description="Acidic residues" evidence="1">
    <location>
        <begin position="58"/>
        <end position="67"/>
    </location>
</feature>
<feature type="region of interest" description="Disordered" evidence="1">
    <location>
        <begin position="22"/>
        <end position="83"/>
    </location>
</feature>
<organism evidence="2 3">
    <name type="scientific">Enhygromyxa salina</name>
    <dbReference type="NCBI Taxonomy" id="215803"/>
    <lineage>
        <taxon>Bacteria</taxon>
        <taxon>Pseudomonadati</taxon>
        <taxon>Myxococcota</taxon>
        <taxon>Polyangia</taxon>
        <taxon>Nannocystales</taxon>
        <taxon>Nannocystaceae</taxon>
        <taxon>Enhygromyxa</taxon>
    </lineage>
</organism>
<dbReference type="EMBL" id="PVNL01000111">
    <property type="protein sequence ID" value="PRQ02653.1"/>
    <property type="molecule type" value="Genomic_DNA"/>
</dbReference>
<protein>
    <submittedName>
        <fullName evidence="2">Uncharacterized protein</fullName>
    </submittedName>
</protein>
<dbReference type="InterPro" id="IPR011047">
    <property type="entry name" value="Quinoprotein_ADH-like_sf"/>
</dbReference>
<evidence type="ECO:0000313" key="2">
    <source>
        <dbReference type="EMBL" id="PRQ02653.1"/>
    </source>
</evidence>
<dbReference type="InterPro" id="IPR013783">
    <property type="entry name" value="Ig-like_fold"/>
</dbReference>
<dbReference type="RefSeq" id="WP_181234179.1">
    <property type="nucleotide sequence ID" value="NZ_PVNL01000111.1"/>
</dbReference>
<dbReference type="AlphaFoldDB" id="A0A2S9YC27"/>
<sequence length="524" mass="54830">MDTRLIGLITVFSLAGCFADPNSDFMDTGTSTQTTGDGDGDGDPTQGDGDGDPTQGDGDGDPAEGGDDPPSIESFEIDGSGSPPKVLQSKVIELVAHASDDLGVAQVEFFEDGDSVGLGAVDPLDATRFVAQRVLSGEGVDGVHQYTVIVTDTTANTAEAGPIQLEVDVPAAGTVIWEHTIEQSPLSDDLFDCMVTADGVLVVGGAIGSQGAVGYVNAVTGNQQDVRLIGVPNIEQWRVFRIEPGPANQGVVAGLQQSAPGRFVSVTRHNAADNLVWDTGPLRESQDMFAPLIGAMATTGDVIYVSVDRYMLPAELIILDMQDGDELCAASPPGVTNIDAMFVLTGGDVISLGRQNGQPWVARYTNTCEEVWSLTTDAGQYTSGWMTESGTVLAAGWATVPDPAGPMDGILREFNENGDLGASTLFDRANGRDLWNGVAQTPTGKIVLAGESGDTDSQTQAGFYVRAEQPAGTLAWEHGPVHGSSNNRDRAAAVCLDLAGNTFVVGNLSQNVSNQDWHIVRFAP</sequence>
<feature type="compositionally biased region" description="Low complexity" evidence="1">
    <location>
        <begin position="43"/>
        <end position="56"/>
    </location>
</feature>
<feature type="compositionally biased region" description="Low complexity" evidence="1">
    <location>
        <begin position="27"/>
        <end position="36"/>
    </location>
</feature>
<proteinExistence type="predicted"/>
<evidence type="ECO:0000313" key="3">
    <source>
        <dbReference type="Proteomes" id="UP000238823"/>
    </source>
</evidence>
<reference evidence="2 3" key="1">
    <citation type="submission" date="2018-03" db="EMBL/GenBank/DDBJ databases">
        <title>Draft Genome Sequences of the Obligatory Marine Myxobacteria Enhygromyxa salina SWB007.</title>
        <authorList>
            <person name="Poehlein A."/>
            <person name="Moghaddam J.A."/>
            <person name="Harms H."/>
            <person name="Alanjari M."/>
            <person name="Koenig G.M."/>
            <person name="Daniel R."/>
            <person name="Schaeberle T.F."/>
        </authorList>
    </citation>
    <scope>NUCLEOTIDE SEQUENCE [LARGE SCALE GENOMIC DNA]</scope>
    <source>
        <strain evidence="2 3">SWB007</strain>
    </source>
</reference>